<dbReference type="AlphaFoldDB" id="A0ABD5ECB1"/>
<dbReference type="Proteomes" id="UP001183607">
    <property type="component" value="Unassembled WGS sequence"/>
</dbReference>
<evidence type="ECO:0000313" key="2">
    <source>
        <dbReference type="Proteomes" id="UP001183607"/>
    </source>
</evidence>
<evidence type="ECO:0000313" key="1">
    <source>
        <dbReference type="EMBL" id="MDT0418850.1"/>
    </source>
</evidence>
<evidence type="ECO:0008006" key="3">
    <source>
        <dbReference type="Google" id="ProtNLM"/>
    </source>
</evidence>
<gene>
    <name evidence="1" type="ORF">RM574_25550</name>
</gene>
<name>A0ABD5ECB1_9ACTN</name>
<sequence length="82" mass="8528">MTTLPPYRARLEAAEQRIARGRAEIAAGADDRALILDAEARRRGRGGAKEVAAELGISAQAVSSAVKRAAAIRQAEEGKSGA</sequence>
<dbReference type="RefSeq" id="WP_093853378.1">
    <property type="nucleotide sequence ID" value="NZ_JAVRER010000056.1"/>
</dbReference>
<organism evidence="1 2">
    <name type="scientific">Streptomyces evansiae</name>
    <dbReference type="NCBI Taxonomy" id="3075535"/>
    <lineage>
        <taxon>Bacteria</taxon>
        <taxon>Bacillati</taxon>
        <taxon>Actinomycetota</taxon>
        <taxon>Actinomycetes</taxon>
        <taxon>Kitasatosporales</taxon>
        <taxon>Streptomycetaceae</taxon>
        <taxon>Streptomyces</taxon>
    </lineage>
</organism>
<comment type="caution">
    <text evidence="1">The sequence shown here is derived from an EMBL/GenBank/DDBJ whole genome shotgun (WGS) entry which is preliminary data.</text>
</comment>
<protein>
    <recommendedName>
        <fullName evidence="3">Helix-turn-helix domain-containing protein</fullName>
    </recommendedName>
</protein>
<dbReference type="EMBL" id="JAVRER010000056">
    <property type="protein sequence ID" value="MDT0418850.1"/>
    <property type="molecule type" value="Genomic_DNA"/>
</dbReference>
<proteinExistence type="predicted"/>
<accession>A0ABD5ECB1</accession>
<reference evidence="2" key="1">
    <citation type="submission" date="2023-07" db="EMBL/GenBank/DDBJ databases">
        <title>30 novel species of actinomycetes from the DSMZ collection.</title>
        <authorList>
            <person name="Nouioui I."/>
        </authorList>
    </citation>
    <scope>NUCLEOTIDE SEQUENCE [LARGE SCALE GENOMIC DNA]</scope>
    <source>
        <strain evidence="2">DSM 41982</strain>
    </source>
</reference>